<proteinExistence type="inferred from homology"/>
<keyword evidence="2 5" id="KW-0689">Ribosomal protein</keyword>
<comment type="caution">
    <text evidence="6">The sequence shown here is derived from an EMBL/GenBank/DDBJ whole genome shotgun (WGS) entry which is preliminary data.</text>
</comment>
<evidence type="ECO:0000313" key="6">
    <source>
        <dbReference type="EMBL" id="OGK38002.1"/>
    </source>
</evidence>
<dbReference type="Pfam" id="PF01165">
    <property type="entry name" value="Ribosomal_S21"/>
    <property type="match status" value="1"/>
</dbReference>
<keyword evidence="3 5" id="KW-0687">Ribonucleoprotein</keyword>
<gene>
    <name evidence="5" type="primary">rpsU</name>
    <name evidence="6" type="ORF">A3F03_00120</name>
</gene>
<name>A0A1F7I3W9_9BACT</name>
<evidence type="ECO:0000256" key="2">
    <source>
        <dbReference type="ARBA" id="ARBA00022980"/>
    </source>
</evidence>
<dbReference type="GO" id="GO:0005840">
    <property type="term" value="C:ribosome"/>
    <property type="evidence" value="ECO:0007669"/>
    <property type="project" value="UniProtKB-KW"/>
</dbReference>
<evidence type="ECO:0000256" key="5">
    <source>
        <dbReference type="HAMAP-Rule" id="MF_00358"/>
    </source>
</evidence>
<dbReference type="AlphaFoldDB" id="A0A1F7I3W9"/>
<accession>A0A1F7I3W9</accession>
<evidence type="ECO:0000256" key="4">
    <source>
        <dbReference type="ARBA" id="ARBA00035135"/>
    </source>
</evidence>
<reference evidence="6 7" key="1">
    <citation type="journal article" date="2016" name="Nat. Commun.">
        <title>Thousands of microbial genomes shed light on interconnected biogeochemical processes in an aquifer system.</title>
        <authorList>
            <person name="Anantharaman K."/>
            <person name="Brown C.T."/>
            <person name="Hug L.A."/>
            <person name="Sharon I."/>
            <person name="Castelle C.J."/>
            <person name="Probst A.J."/>
            <person name="Thomas B.C."/>
            <person name="Singh A."/>
            <person name="Wilkins M.J."/>
            <person name="Karaoz U."/>
            <person name="Brodie E.L."/>
            <person name="Williams K.H."/>
            <person name="Hubbard S.S."/>
            <person name="Banfield J.F."/>
        </authorList>
    </citation>
    <scope>NUCLEOTIDE SEQUENCE [LARGE SCALE GENOMIC DNA]</scope>
</reference>
<evidence type="ECO:0000256" key="3">
    <source>
        <dbReference type="ARBA" id="ARBA00023274"/>
    </source>
</evidence>
<sequence>MIVIVKKKGQSKDAMFRQFTRTSIDENVVEDVKSRMFYKKPSLVRKEKEKERIKKRHQKISPVKKRFFKRRPYA</sequence>
<comment type="similarity">
    <text evidence="1 5">Belongs to the bacterial ribosomal protein bS21 family.</text>
</comment>
<dbReference type="GO" id="GO:0006412">
    <property type="term" value="P:translation"/>
    <property type="evidence" value="ECO:0007669"/>
    <property type="project" value="UniProtKB-UniRule"/>
</dbReference>
<evidence type="ECO:0000313" key="7">
    <source>
        <dbReference type="Proteomes" id="UP000176803"/>
    </source>
</evidence>
<dbReference type="EMBL" id="MGAC01000024">
    <property type="protein sequence ID" value="OGK38002.1"/>
    <property type="molecule type" value="Genomic_DNA"/>
</dbReference>
<dbReference type="InterPro" id="IPR038380">
    <property type="entry name" value="Ribosomal_bS21_sf"/>
</dbReference>
<protein>
    <recommendedName>
        <fullName evidence="4 5">Small ribosomal subunit protein bS21</fullName>
    </recommendedName>
</protein>
<dbReference type="Gene3D" id="1.20.5.1150">
    <property type="entry name" value="Ribosomal protein S8"/>
    <property type="match status" value="1"/>
</dbReference>
<dbReference type="GO" id="GO:1990904">
    <property type="term" value="C:ribonucleoprotein complex"/>
    <property type="evidence" value="ECO:0007669"/>
    <property type="project" value="UniProtKB-KW"/>
</dbReference>
<dbReference type="NCBIfam" id="TIGR00030">
    <property type="entry name" value="S21p"/>
    <property type="match status" value="1"/>
</dbReference>
<dbReference type="InterPro" id="IPR001911">
    <property type="entry name" value="Ribosomal_bS21"/>
</dbReference>
<dbReference type="HAMAP" id="MF_00358">
    <property type="entry name" value="Ribosomal_bS21"/>
    <property type="match status" value="1"/>
</dbReference>
<evidence type="ECO:0000256" key="1">
    <source>
        <dbReference type="ARBA" id="ARBA00006640"/>
    </source>
</evidence>
<organism evidence="6 7">
    <name type="scientific">Candidatus Roizmanbacteria bacterium RIFCSPHIGHO2_12_FULL_41_11</name>
    <dbReference type="NCBI Taxonomy" id="1802052"/>
    <lineage>
        <taxon>Bacteria</taxon>
        <taxon>Candidatus Roizmaniibacteriota</taxon>
    </lineage>
</organism>
<dbReference type="GO" id="GO:0003735">
    <property type="term" value="F:structural constituent of ribosome"/>
    <property type="evidence" value="ECO:0007669"/>
    <property type="project" value="InterPro"/>
</dbReference>
<dbReference type="Proteomes" id="UP000176803">
    <property type="component" value="Unassembled WGS sequence"/>
</dbReference>